<comment type="caution">
    <text evidence="2">The sequence shown here is derived from an EMBL/GenBank/DDBJ whole genome shotgun (WGS) entry which is preliminary data.</text>
</comment>
<organism evidence="2 3">
    <name type="scientific">Ignelater luminosus</name>
    <name type="common">Cucubano</name>
    <name type="synonym">Pyrophorus luminosus</name>
    <dbReference type="NCBI Taxonomy" id="2038154"/>
    <lineage>
        <taxon>Eukaryota</taxon>
        <taxon>Metazoa</taxon>
        <taxon>Ecdysozoa</taxon>
        <taxon>Arthropoda</taxon>
        <taxon>Hexapoda</taxon>
        <taxon>Insecta</taxon>
        <taxon>Pterygota</taxon>
        <taxon>Neoptera</taxon>
        <taxon>Endopterygota</taxon>
        <taxon>Coleoptera</taxon>
        <taxon>Polyphaga</taxon>
        <taxon>Elateriformia</taxon>
        <taxon>Elateroidea</taxon>
        <taxon>Elateridae</taxon>
        <taxon>Agrypninae</taxon>
        <taxon>Pyrophorini</taxon>
        <taxon>Ignelater</taxon>
    </lineage>
</organism>
<evidence type="ECO:0000313" key="2">
    <source>
        <dbReference type="EMBL" id="KAF2879497.1"/>
    </source>
</evidence>
<dbReference type="PANTHER" id="PTHR46599:SF3">
    <property type="entry name" value="PIGGYBAC TRANSPOSABLE ELEMENT-DERIVED PROTEIN 4"/>
    <property type="match status" value="1"/>
</dbReference>
<sequence length="163" mass="19638">MCRKFLSAKSTPAPPPFRFLSTPTINFEKNNQEDILQFFNKFMNDEIIDYITNETNKYANKWSRTNSSSSRNVWKPLSSDELRIYLALVILESIVRKPEMRHYWSKNPILETPYFAKCMSRNRFDQIKKYLHFVDDETYNPATHPNPKLNKIFPIYFREKYNY</sequence>
<dbReference type="OrthoDB" id="6779689at2759"/>
<dbReference type="InterPro" id="IPR029526">
    <property type="entry name" value="PGBD"/>
</dbReference>
<gene>
    <name evidence="2" type="ORF">ILUMI_26675</name>
</gene>
<proteinExistence type="predicted"/>
<feature type="domain" description="PiggyBac transposable element-derived protein" evidence="1">
    <location>
        <begin position="37"/>
        <end position="153"/>
    </location>
</feature>
<dbReference type="EMBL" id="VTPC01091156">
    <property type="protein sequence ID" value="KAF2879497.1"/>
    <property type="molecule type" value="Genomic_DNA"/>
</dbReference>
<evidence type="ECO:0000259" key="1">
    <source>
        <dbReference type="Pfam" id="PF13843"/>
    </source>
</evidence>
<dbReference type="PANTHER" id="PTHR46599">
    <property type="entry name" value="PIGGYBAC TRANSPOSABLE ELEMENT-DERIVED PROTEIN 4"/>
    <property type="match status" value="1"/>
</dbReference>
<name>A0A8K0C646_IGNLU</name>
<dbReference type="Pfam" id="PF13843">
    <property type="entry name" value="DDE_Tnp_1_7"/>
    <property type="match status" value="1"/>
</dbReference>
<protein>
    <recommendedName>
        <fullName evidence="1">PiggyBac transposable element-derived protein domain-containing protein</fullName>
    </recommendedName>
</protein>
<keyword evidence="3" id="KW-1185">Reference proteome</keyword>
<dbReference type="Proteomes" id="UP000801492">
    <property type="component" value="Unassembled WGS sequence"/>
</dbReference>
<dbReference type="AlphaFoldDB" id="A0A8K0C646"/>
<evidence type="ECO:0000313" key="3">
    <source>
        <dbReference type="Proteomes" id="UP000801492"/>
    </source>
</evidence>
<accession>A0A8K0C646</accession>
<reference evidence="2" key="1">
    <citation type="submission" date="2019-08" db="EMBL/GenBank/DDBJ databases">
        <title>The genome of the North American firefly Photinus pyralis.</title>
        <authorList>
            <consortium name="Photinus pyralis genome working group"/>
            <person name="Fallon T.R."/>
            <person name="Sander Lower S.E."/>
            <person name="Weng J.-K."/>
        </authorList>
    </citation>
    <scope>NUCLEOTIDE SEQUENCE</scope>
    <source>
        <strain evidence="2">TRF0915ILg1</strain>
        <tissue evidence="2">Whole body</tissue>
    </source>
</reference>